<accession>A0A9P4TVA4</accession>
<protein>
    <submittedName>
        <fullName evidence="2">PEBP-like protein</fullName>
    </submittedName>
</protein>
<dbReference type="PANTHER" id="PTHR11362:SF141">
    <property type="entry name" value="PHOSPHATIDYLETHANOLAMINE-BINDING PROTEIN"/>
    <property type="match status" value="1"/>
</dbReference>
<reference evidence="2" key="1">
    <citation type="journal article" date="2020" name="Stud. Mycol.">
        <title>101 Dothideomycetes genomes: a test case for predicting lifestyles and emergence of pathogens.</title>
        <authorList>
            <person name="Haridas S."/>
            <person name="Albert R."/>
            <person name="Binder M."/>
            <person name="Bloem J."/>
            <person name="Labutti K."/>
            <person name="Salamov A."/>
            <person name="Andreopoulos B."/>
            <person name="Baker S."/>
            <person name="Barry K."/>
            <person name="Bills G."/>
            <person name="Bluhm B."/>
            <person name="Cannon C."/>
            <person name="Castanera R."/>
            <person name="Culley D."/>
            <person name="Daum C."/>
            <person name="Ezra D."/>
            <person name="Gonzalez J."/>
            <person name="Henrissat B."/>
            <person name="Kuo A."/>
            <person name="Liang C."/>
            <person name="Lipzen A."/>
            <person name="Lutzoni F."/>
            <person name="Magnuson J."/>
            <person name="Mondo S."/>
            <person name="Nolan M."/>
            <person name="Ohm R."/>
            <person name="Pangilinan J."/>
            <person name="Park H.-J."/>
            <person name="Ramirez L."/>
            <person name="Alfaro M."/>
            <person name="Sun H."/>
            <person name="Tritt A."/>
            <person name="Yoshinaga Y."/>
            <person name="Zwiers L.-H."/>
            <person name="Turgeon B."/>
            <person name="Goodwin S."/>
            <person name="Spatafora J."/>
            <person name="Crous P."/>
            <person name="Grigoriev I."/>
        </authorList>
    </citation>
    <scope>NUCLEOTIDE SEQUENCE</scope>
    <source>
        <strain evidence="2">CBS 130266</strain>
    </source>
</reference>
<dbReference type="SUPFAM" id="SSF49777">
    <property type="entry name" value="PEBP-like"/>
    <property type="match status" value="1"/>
</dbReference>
<dbReference type="Proteomes" id="UP000800235">
    <property type="component" value="Unassembled WGS sequence"/>
</dbReference>
<organism evidence="2 3">
    <name type="scientific">Tothia fuscella</name>
    <dbReference type="NCBI Taxonomy" id="1048955"/>
    <lineage>
        <taxon>Eukaryota</taxon>
        <taxon>Fungi</taxon>
        <taxon>Dikarya</taxon>
        <taxon>Ascomycota</taxon>
        <taxon>Pezizomycotina</taxon>
        <taxon>Dothideomycetes</taxon>
        <taxon>Pleosporomycetidae</taxon>
        <taxon>Venturiales</taxon>
        <taxon>Cylindrosympodiaceae</taxon>
        <taxon>Tothia</taxon>
    </lineage>
</organism>
<evidence type="ECO:0000313" key="3">
    <source>
        <dbReference type="Proteomes" id="UP000800235"/>
    </source>
</evidence>
<dbReference type="InterPro" id="IPR035810">
    <property type="entry name" value="PEBP_euk"/>
</dbReference>
<dbReference type="OrthoDB" id="2506647at2759"/>
<name>A0A9P4TVA4_9PEZI</name>
<proteinExistence type="predicted"/>
<feature type="chain" id="PRO_5040126298" evidence="1">
    <location>
        <begin position="21"/>
        <end position="291"/>
    </location>
</feature>
<dbReference type="InterPro" id="IPR036610">
    <property type="entry name" value="PEBP-like_sf"/>
</dbReference>
<evidence type="ECO:0000313" key="2">
    <source>
        <dbReference type="EMBL" id="KAF2424478.1"/>
    </source>
</evidence>
<evidence type="ECO:0000256" key="1">
    <source>
        <dbReference type="SAM" id="SignalP"/>
    </source>
</evidence>
<dbReference type="PANTHER" id="PTHR11362">
    <property type="entry name" value="PHOSPHATIDYLETHANOLAMINE-BINDING PROTEIN"/>
    <property type="match status" value="1"/>
</dbReference>
<keyword evidence="1" id="KW-0732">Signal</keyword>
<dbReference type="Gene3D" id="3.90.280.10">
    <property type="entry name" value="PEBP-like"/>
    <property type="match status" value="1"/>
</dbReference>
<dbReference type="Pfam" id="PF01161">
    <property type="entry name" value="PBP"/>
    <property type="match status" value="1"/>
</dbReference>
<dbReference type="GO" id="GO:0046578">
    <property type="term" value="P:regulation of Ras protein signal transduction"/>
    <property type="evidence" value="ECO:0007669"/>
    <property type="project" value="TreeGrafter"/>
</dbReference>
<dbReference type="InterPro" id="IPR008914">
    <property type="entry name" value="PEBP"/>
</dbReference>
<dbReference type="GO" id="GO:0005543">
    <property type="term" value="F:phospholipid binding"/>
    <property type="evidence" value="ECO:0007669"/>
    <property type="project" value="TreeGrafter"/>
</dbReference>
<dbReference type="GO" id="GO:0030414">
    <property type="term" value="F:peptidase inhibitor activity"/>
    <property type="evidence" value="ECO:0007669"/>
    <property type="project" value="TreeGrafter"/>
</dbReference>
<dbReference type="GO" id="GO:0030162">
    <property type="term" value="P:regulation of proteolysis"/>
    <property type="evidence" value="ECO:0007669"/>
    <property type="project" value="TreeGrafter"/>
</dbReference>
<keyword evidence="3" id="KW-1185">Reference proteome</keyword>
<feature type="signal peptide" evidence="1">
    <location>
        <begin position="1"/>
        <end position="20"/>
    </location>
</feature>
<gene>
    <name evidence="2" type="ORF">EJ08DRAFT_737047</name>
</gene>
<comment type="caution">
    <text evidence="2">The sequence shown here is derived from an EMBL/GenBank/DDBJ whole genome shotgun (WGS) entry which is preliminary data.</text>
</comment>
<dbReference type="EMBL" id="MU007074">
    <property type="protein sequence ID" value="KAF2424478.1"/>
    <property type="molecule type" value="Genomic_DNA"/>
</dbReference>
<sequence>MILTARTCALVAALSANVRAQTPQDFMPGSLVRLGVAYKGVNIDPAGTDVGPLDLVNTQPTVTIPAAMLTDAQGQVQPDRRFMIFMIDMDVIQNGVATTVLHWYQPDLVMQPNPAAMAAAMPNGVIPPTMPMVLTVDGGDNSRAITGEALPAGPNGQAAYFGPGPPPGPPHRYVQVLFAQPRNFSTPSCFSNIVSAPDMPPDVQGRVGFDISQFLVAAKVNPRPLAGNYFRAQNPMPGSLEQNANAMALRNNMCAGAPIAAGVGAMPPPPGAAKKRSVKRAAWSAKTRWFA</sequence>
<dbReference type="AlphaFoldDB" id="A0A9P4TVA4"/>